<accession>A0A846X740</accession>
<gene>
    <name evidence="1" type="ORF">HF999_18655</name>
</gene>
<dbReference type="InterPro" id="IPR004401">
    <property type="entry name" value="YbaB/EbfC"/>
</dbReference>
<proteinExistence type="predicted"/>
<evidence type="ECO:0000313" key="1">
    <source>
        <dbReference type="EMBL" id="NKY20385.1"/>
    </source>
</evidence>
<evidence type="ECO:0000313" key="2">
    <source>
        <dbReference type="Proteomes" id="UP000582646"/>
    </source>
</evidence>
<sequence>MSEEMDRIEARAHEQLRVLRRTRIELDEVRVSVSSPDGAIRVELDGVCALVGLTLTSSACRSDGAALGRRIVDVCAVAAREVAARRGAVMERFHADIAAG</sequence>
<dbReference type="Proteomes" id="UP000582646">
    <property type="component" value="Unassembled WGS sequence"/>
</dbReference>
<dbReference type="EMBL" id="JAAXOQ010000031">
    <property type="protein sequence ID" value="NKY20385.1"/>
    <property type="molecule type" value="Genomic_DNA"/>
</dbReference>
<organism evidence="1 2">
    <name type="scientific">Tsukamurella spumae</name>
    <dbReference type="NCBI Taxonomy" id="44753"/>
    <lineage>
        <taxon>Bacteria</taxon>
        <taxon>Bacillati</taxon>
        <taxon>Actinomycetota</taxon>
        <taxon>Actinomycetes</taxon>
        <taxon>Mycobacteriales</taxon>
        <taxon>Tsukamurellaceae</taxon>
        <taxon>Tsukamurella</taxon>
    </lineage>
</organism>
<protein>
    <submittedName>
        <fullName evidence="1">YbaB/EbfC family DNA-binding protein</fullName>
    </submittedName>
</protein>
<keyword evidence="2" id="KW-1185">Reference proteome</keyword>
<dbReference type="RefSeq" id="WP_168547335.1">
    <property type="nucleotide sequence ID" value="NZ_BAAAKS010000063.1"/>
</dbReference>
<keyword evidence="1" id="KW-0238">DNA-binding</keyword>
<dbReference type="InterPro" id="IPR036894">
    <property type="entry name" value="YbaB-like_sf"/>
</dbReference>
<dbReference type="Pfam" id="PF02575">
    <property type="entry name" value="YbaB_DNA_bd"/>
    <property type="match status" value="1"/>
</dbReference>
<dbReference type="AlphaFoldDB" id="A0A846X740"/>
<comment type="caution">
    <text evidence="1">The sequence shown here is derived from an EMBL/GenBank/DDBJ whole genome shotgun (WGS) entry which is preliminary data.</text>
</comment>
<dbReference type="GO" id="GO:0003677">
    <property type="term" value="F:DNA binding"/>
    <property type="evidence" value="ECO:0007669"/>
    <property type="project" value="UniProtKB-KW"/>
</dbReference>
<dbReference type="Gene3D" id="3.30.1310.10">
    <property type="entry name" value="Nucleoid-associated protein YbaB-like domain"/>
    <property type="match status" value="1"/>
</dbReference>
<name>A0A846X740_9ACTN</name>
<reference evidence="1 2" key="1">
    <citation type="submission" date="2020-04" db="EMBL/GenBank/DDBJ databases">
        <title>MicrobeNet Type strains.</title>
        <authorList>
            <person name="Nicholson A.C."/>
        </authorList>
    </citation>
    <scope>NUCLEOTIDE SEQUENCE [LARGE SCALE GENOMIC DNA]</scope>
    <source>
        <strain evidence="1 2">DSM 44113</strain>
    </source>
</reference>